<accession>A0A0F9MDN2</accession>
<dbReference type="AlphaFoldDB" id="A0A0F9MDN2"/>
<evidence type="ECO:0000256" key="1">
    <source>
        <dbReference type="SAM" id="MobiDB-lite"/>
    </source>
</evidence>
<dbReference type="EMBL" id="LAZR01005745">
    <property type="protein sequence ID" value="KKM97451.1"/>
    <property type="molecule type" value="Genomic_DNA"/>
</dbReference>
<evidence type="ECO:0000313" key="2">
    <source>
        <dbReference type="EMBL" id="KKM97451.1"/>
    </source>
</evidence>
<comment type="caution">
    <text evidence="2">The sequence shown here is derived from an EMBL/GenBank/DDBJ whole genome shotgun (WGS) entry which is preliminary data.</text>
</comment>
<feature type="region of interest" description="Disordered" evidence="1">
    <location>
        <begin position="65"/>
        <end position="97"/>
    </location>
</feature>
<sequence>MEIRYYEDHNWMVRRWDKFNGGKQVGPKSFCQFWRTVLLWASCSSCTWSKRPQLRRGQPVKRLHVRRQSCARSSGRRPRSSGGRSGLFAWCSTGDGE</sequence>
<reference evidence="2" key="1">
    <citation type="journal article" date="2015" name="Nature">
        <title>Complex archaea that bridge the gap between prokaryotes and eukaryotes.</title>
        <authorList>
            <person name="Spang A."/>
            <person name="Saw J.H."/>
            <person name="Jorgensen S.L."/>
            <person name="Zaremba-Niedzwiedzka K."/>
            <person name="Martijn J."/>
            <person name="Lind A.E."/>
            <person name="van Eijk R."/>
            <person name="Schleper C."/>
            <person name="Guy L."/>
            <person name="Ettema T.J."/>
        </authorList>
    </citation>
    <scope>NUCLEOTIDE SEQUENCE</scope>
</reference>
<proteinExistence type="predicted"/>
<feature type="compositionally biased region" description="Basic residues" evidence="1">
    <location>
        <begin position="65"/>
        <end position="79"/>
    </location>
</feature>
<organism evidence="2">
    <name type="scientific">marine sediment metagenome</name>
    <dbReference type="NCBI Taxonomy" id="412755"/>
    <lineage>
        <taxon>unclassified sequences</taxon>
        <taxon>metagenomes</taxon>
        <taxon>ecological metagenomes</taxon>
    </lineage>
</organism>
<gene>
    <name evidence="2" type="ORF">LCGC14_1167750</name>
</gene>
<name>A0A0F9MDN2_9ZZZZ</name>
<protein>
    <submittedName>
        <fullName evidence="2">Uncharacterized protein</fullName>
    </submittedName>
</protein>